<keyword evidence="1" id="KW-0812">Transmembrane</keyword>
<dbReference type="PANTHER" id="PTHR13167">
    <property type="entry name" value="PIEZO-TYPE MECHANOSENSITIVE ION CHANNEL COMPONENT"/>
    <property type="match status" value="1"/>
</dbReference>
<feature type="transmembrane region" description="Helical" evidence="1">
    <location>
        <begin position="20"/>
        <end position="40"/>
    </location>
</feature>
<evidence type="ECO:0000259" key="2">
    <source>
        <dbReference type="Pfam" id="PF12166"/>
    </source>
</evidence>
<dbReference type="GO" id="GO:0071260">
    <property type="term" value="P:cellular response to mechanical stimulus"/>
    <property type="evidence" value="ECO:0007669"/>
    <property type="project" value="TreeGrafter"/>
</dbReference>
<evidence type="ECO:0000256" key="1">
    <source>
        <dbReference type="SAM" id="Phobius"/>
    </source>
</evidence>
<dbReference type="OrthoDB" id="303066at2759"/>
<dbReference type="GO" id="GO:0016020">
    <property type="term" value="C:membrane"/>
    <property type="evidence" value="ECO:0007669"/>
    <property type="project" value="InterPro"/>
</dbReference>
<dbReference type="Pfam" id="PF24874">
    <property type="entry name" value="Piezo_THU9_anchor"/>
    <property type="match status" value="1"/>
</dbReference>
<accession>A0A0A1U3K3</accession>
<dbReference type="Proteomes" id="UP000014680">
    <property type="component" value="Unassembled WGS sequence"/>
</dbReference>
<dbReference type="VEuPathDB" id="AmoebaDB:EIN_328330"/>
<sequence>MMLLDRIIYLLKSLKLKLAMQVFSIVLYHILILVYFPSLVKTESKMMTASLVVFYLFKIVYWLISAVQIRVGYVQLSSSRILMSSYSFYSSLIFSMYYTLPFVYEIRTILDWVFANTSMFYKRWLKVEDIHAELFMNQCDRTVERNRNHVYGQPRGYMERFTGGCVTLIIMLAILWFPLLLMSSAAPNFAQPLPKNLEMSIGFLGVGEIYKQQQSQFSNMSDEDWDYFHRHHKNAQSSNEVLYTTMVSPNAMTYWMITKDKRNELKDGLKGGGVMSIYYQINMRREGTSAEDSFMMYETKDLNATEKKYFLEILDQKEVEWTFDLVPQFLKMPTLSQKAVLQKGDDFVMQLRPKLKQDDVDERSQYWQFINCSALEGVMVCDETEKTKLYIASPKVPNSGLISSLSSLGIIGLYSVVVLFLYSLLKSNYSGMAHIIMFKDLPDCLGLLQLCDDIIIARQDGDLRLEEDLVNELLLIYRKPALLFERTVKK</sequence>
<feature type="transmembrane region" description="Helical" evidence="1">
    <location>
        <begin position="52"/>
        <end position="74"/>
    </location>
</feature>
<evidence type="ECO:0000313" key="5">
    <source>
        <dbReference type="Proteomes" id="UP000014680"/>
    </source>
</evidence>
<name>A0A0A1U3K3_ENTIV</name>
<dbReference type="KEGG" id="eiv:EIN_328330"/>
<keyword evidence="1" id="KW-1133">Transmembrane helix</keyword>
<evidence type="ECO:0000313" key="4">
    <source>
        <dbReference type="EMBL" id="ELP86156.1"/>
    </source>
</evidence>
<gene>
    <name evidence="4" type="ORF">EIN_328330</name>
</gene>
<keyword evidence="5" id="KW-1185">Reference proteome</keyword>
<dbReference type="GO" id="GO:0050982">
    <property type="term" value="P:detection of mechanical stimulus"/>
    <property type="evidence" value="ECO:0007669"/>
    <property type="project" value="TreeGrafter"/>
</dbReference>
<dbReference type="OMA" id="VGLHIYL"/>
<feature type="transmembrane region" description="Helical" evidence="1">
    <location>
        <begin position="161"/>
        <end position="181"/>
    </location>
</feature>
<evidence type="ECO:0000259" key="3">
    <source>
        <dbReference type="Pfam" id="PF24874"/>
    </source>
</evidence>
<dbReference type="GeneID" id="14885117"/>
<dbReference type="GO" id="GO:0005261">
    <property type="term" value="F:monoatomic cation channel activity"/>
    <property type="evidence" value="ECO:0007669"/>
    <property type="project" value="TreeGrafter"/>
</dbReference>
<reference evidence="4 5" key="1">
    <citation type="submission" date="2012-10" db="EMBL/GenBank/DDBJ databases">
        <authorList>
            <person name="Zafar N."/>
            <person name="Inman J."/>
            <person name="Hall N."/>
            <person name="Lorenzi H."/>
            <person name="Caler E."/>
        </authorList>
    </citation>
    <scope>NUCLEOTIDE SEQUENCE [LARGE SCALE GENOMIC DNA]</scope>
    <source>
        <strain evidence="4 5">IP1</strain>
    </source>
</reference>
<protein>
    <submittedName>
        <fullName evidence="4">Uncharacterized protein</fullName>
    </submittedName>
</protein>
<dbReference type="InterPro" id="IPR027272">
    <property type="entry name" value="Piezo"/>
</dbReference>
<organism evidence="4 5">
    <name type="scientific">Entamoeba invadens IP1</name>
    <dbReference type="NCBI Taxonomy" id="370355"/>
    <lineage>
        <taxon>Eukaryota</taxon>
        <taxon>Amoebozoa</taxon>
        <taxon>Evosea</taxon>
        <taxon>Archamoebae</taxon>
        <taxon>Mastigamoebida</taxon>
        <taxon>Entamoebidae</taxon>
        <taxon>Entamoeba</taxon>
    </lineage>
</organism>
<dbReference type="Pfam" id="PF12166">
    <property type="entry name" value="Piezo_cap"/>
    <property type="match status" value="1"/>
</dbReference>
<feature type="domain" description="Piezo THU9 and anchor" evidence="3">
    <location>
        <begin position="1"/>
        <end position="183"/>
    </location>
</feature>
<dbReference type="RefSeq" id="XP_004185502.1">
    <property type="nucleotide sequence ID" value="XM_004185454.1"/>
</dbReference>
<dbReference type="AlphaFoldDB" id="A0A0A1U3K3"/>
<feature type="transmembrane region" description="Helical" evidence="1">
    <location>
        <begin position="86"/>
        <end position="104"/>
    </location>
</feature>
<dbReference type="InterPro" id="IPR031334">
    <property type="entry name" value="Piezo_cap_dom"/>
</dbReference>
<keyword evidence="1" id="KW-0472">Membrane</keyword>
<feature type="transmembrane region" description="Helical" evidence="1">
    <location>
        <begin position="401"/>
        <end position="425"/>
    </location>
</feature>
<feature type="domain" description="Piezo non-specific cation channel cap" evidence="2">
    <location>
        <begin position="214"/>
        <end position="487"/>
    </location>
</feature>
<proteinExistence type="predicted"/>
<dbReference type="GO" id="GO:0042391">
    <property type="term" value="P:regulation of membrane potential"/>
    <property type="evidence" value="ECO:0007669"/>
    <property type="project" value="TreeGrafter"/>
</dbReference>
<dbReference type="EMBL" id="KB207015">
    <property type="protein sequence ID" value="ELP86156.1"/>
    <property type="molecule type" value="Genomic_DNA"/>
</dbReference>
<dbReference type="InterPro" id="IPR056770">
    <property type="entry name" value="Piezo_THU9_anchor"/>
</dbReference>
<dbReference type="PANTHER" id="PTHR13167:SF25">
    <property type="entry name" value="PIEZO-TYPE MECHANOSENSITIVE ION CHANNEL COMPONENT"/>
    <property type="match status" value="1"/>
</dbReference>
<dbReference type="GO" id="GO:0008381">
    <property type="term" value="F:mechanosensitive monoatomic ion channel activity"/>
    <property type="evidence" value="ECO:0007669"/>
    <property type="project" value="InterPro"/>
</dbReference>